<evidence type="ECO:0008006" key="4">
    <source>
        <dbReference type="Google" id="ProtNLM"/>
    </source>
</evidence>
<feature type="transmembrane region" description="Helical" evidence="1">
    <location>
        <begin position="56"/>
        <end position="74"/>
    </location>
</feature>
<keyword evidence="1" id="KW-1133">Transmembrane helix</keyword>
<keyword evidence="3" id="KW-1185">Reference proteome</keyword>
<evidence type="ECO:0000313" key="2">
    <source>
        <dbReference type="EMBL" id="WPC21943.1"/>
    </source>
</evidence>
<dbReference type="EMBL" id="CP104778">
    <property type="protein sequence ID" value="WPC21943.1"/>
    <property type="molecule type" value="Genomic_DNA"/>
</dbReference>
<sequence>MKRQDVFQQLIKLKNRMQGLIFVQLALDFIMMYTFIRTVLSGDTVSLFGKIMPQDNATAITFLIAVIDLCFTQIRKNYRKMGRTLIGHLGGQLSEDEIMVIRQFERY</sequence>
<reference evidence="3" key="1">
    <citation type="submission" date="2024-06" db="EMBL/GenBank/DDBJ databases">
        <authorList>
            <person name="Chang H.C."/>
            <person name="Mun S.Y."/>
        </authorList>
    </citation>
    <scope>NUCLEOTIDE SEQUENCE [LARGE SCALE GENOMIC DNA]</scope>
    <source>
        <strain evidence="3">KT1</strain>
    </source>
</reference>
<organism evidence="2 3">
    <name type="scientific">Pediococcus inopinatus</name>
    <dbReference type="NCBI Taxonomy" id="114090"/>
    <lineage>
        <taxon>Bacteria</taxon>
        <taxon>Bacillati</taxon>
        <taxon>Bacillota</taxon>
        <taxon>Bacilli</taxon>
        <taxon>Lactobacillales</taxon>
        <taxon>Lactobacillaceae</taxon>
        <taxon>Pediococcus</taxon>
    </lineage>
</organism>
<evidence type="ECO:0000256" key="1">
    <source>
        <dbReference type="SAM" id="Phobius"/>
    </source>
</evidence>
<evidence type="ECO:0000313" key="3">
    <source>
        <dbReference type="Proteomes" id="UP001302696"/>
    </source>
</evidence>
<proteinExistence type="predicted"/>
<feature type="transmembrane region" description="Helical" evidence="1">
    <location>
        <begin position="20"/>
        <end position="36"/>
    </location>
</feature>
<name>A0ABZ0Q6Z8_9LACO</name>
<gene>
    <name evidence="2" type="ORF">N6G96_01645</name>
</gene>
<dbReference type="Proteomes" id="UP001302696">
    <property type="component" value="Chromosome"/>
</dbReference>
<protein>
    <recommendedName>
        <fullName evidence="4">ABC transmembrane type-1 domain-containing protein</fullName>
    </recommendedName>
</protein>
<accession>A0ABZ0Q6Z8</accession>
<dbReference type="RefSeq" id="WP_156486309.1">
    <property type="nucleotide sequence ID" value="NZ_BBIM01000008.1"/>
</dbReference>
<keyword evidence="1" id="KW-0812">Transmembrane</keyword>
<keyword evidence="1" id="KW-0472">Membrane</keyword>